<reference evidence="1 2" key="1">
    <citation type="submission" date="2019-05" db="EMBL/GenBank/DDBJ databases">
        <title>Mycolicibacterium sphagni ENV482 genome assembly.</title>
        <authorList>
            <person name="Chen W."/>
            <person name="Faulkner N.W."/>
            <person name="Hyman M.R."/>
        </authorList>
    </citation>
    <scope>NUCLEOTIDE SEQUENCE [LARGE SCALE GENOMIC DNA]</scope>
    <source>
        <strain evidence="1 2">ENV482</strain>
    </source>
</reference>
<dbReference type="RefSeq" id="WP_174399920.1">
    <property type="nucleotide sequence ID" value="NZ_VBSB01000014.1"/>
</dbReference>
<evidence type="ECO:0000313" key="1">
    <source>
        <dbReference type="EMBL" id="NTY62193.1"/>
    </source>
</evidence>
<gene>
    <name evidence="1" type="ORF">FEG63_21870</name>
</gene>
<keyword evidence="2" id="KW-1185">Reference proteome</keyword>
<comment type="caution">
    <text evidence="1">The sequence shown here is derived from an EMBL/GenBank/DDBJ whole genome shotgun (WGS) entry which is preliminary data.</text>
</comment>
<dbReference type="EMBL" id="VBSB01000014">
    <property type="protein sequence ID" value="NTY62193.1"/>
    <property type="molecule type" value="Genomic_DNA"/>
</dbReference>
<protein>
    <submittedName>
        <fullName evidence="1">Uncharacterized protein</fullName>
    </submittedName>
</protein>
<proteinExistence type="predicted"/>
<name>A0ABX2JZZ2_9MYCO</name>
<sequence length="67" mass="6992">MINVGAKVWIDGTRIDRGPGSSNADAAGELSSHDGMVELTVPIDIGALGKTVTVRFPMSALIRLNQA</sequence>
<organism evidence="1 2">
    <name type="scientific">Mycolicibacterium sphagni</name>
    <dbReference type="NCBI Taxonomy" id="1786"/>
    <lineage>
        <taxon>Bacteria</taxon>
        <taxon>Bacillati</taxon>
        <taxon>Actinomycetota</taxon>
        <taxon>Actinomycetes</taxon>
        <taxon>Mycobacteriales</taxon>
        <taxon>Mycobacteriaceae</taxon>
        <taxon>Mycolicibacterium</taxon>
    </lineage>
</organism>
<evidence type="ECO:0000313" key="2">
    <source>
        <dbReference type="Proteomes" id="UP000708347"/>
    </source>
</evidence>
<accession>A0ABX2JZZ2</accession>
<dbReference type="Proteomes" id="UP000708347">
    <property type="component" value="Unassembled WGS sequence"/>
</dbReference>